<name>A0A6N7X358_9FIRM</name>
<feature type="transmembrane region" description="Helical" evidence="6">
    <location>
        <begin position="373"/>
        <end position="391"/>
    </location>
</feature>
<dbReference type="CDD" id="cd13124">
    <property type="entry name" value="MATE_SpoVB_like"/>
    <property type="match status" value="1"/>
</dbReference>
<keyword evidence="8" id="KW-1185">Reference proteome</keyword>
<organism evidence="7 8">
    <name type="scientific">Mogibacterium kristiansenii</name>
    <dbReference type="NCBI Taxonomy" id="2606708"/>
    <lineage>
        <taxon>Bacteria</taxon>
        <taxon>Bacillati</taxon>
        <taxon>Bacillota</taxon>
        <taxon>Clostridia</taxon>
        <taxon>Peptostreptococcales</taxon>
        <taxon>Anaerovoracaceae</taxon>
        <taxon>Mogibacterium</taxon>
    </lineage>
</organism>
<dbReference type="RefSeq" id="WP_154553637.1">
    <property type="nucleotide sequence ID" value="NZ_VUNA01000002.1"/>
</dbReference>
<keyword evidence="4 6" id="KW-1133">Transmembrane helix</keyword>
<evidence type="ECO:0000256" key="6">
    <source>
        <dbReference type="SAM" id="Phobius"/>
    </source>
</evidence>
<evidence type="ECO:0000313" key="8">
    <source>
        <dbReference type="Proteomes" id="UP000469424"/>
    </source>
</evidence>
<feature type="transmembrane region" description="Helical" evidence="6">
    <location>
        <begin position="464"/>
        <end position="484"/>
    </location>
</feature>
<dbReference type="Pfam" id="PF01943">
    <property type="entry name" value="Polysacc_synt"/>
    <property type="match status" value="1"/>
</dbReference>
<keyword evidence="3 6" id="KW-0812">Transmembrane</keyword>
<feature type="transmembrane region" description="Helical" evidence="6">
    <location>
        <begin position="335"/>
        <end position="361"/>
    </location>
</feature>
<evidence type="ECO:0000313" key="7">
    <source>
        <dbReference type="EMBL" id="MST70077.1"/>
    </source>
</evidence>
<dbReference type="Proteomes" id="UP000469424">
    <property type="component" value="Unassembled WGS sequence"/>
</dbReference>
<evidence type="ECO:0000256" key="4">
    <source>
        <dbReference type="ARBA" id="ARBA00022989"/>
    </source>
</evidence>
<sequence>MSKNKSNSFAKNVLMLMVAQLVIKLLGLVYRLAITNIHGFGDLGNGYYSAGYQVYAVLLVLSSQGIPGAVSKLVSERTALGEYNNAHRVFKISLVVFGAIGLACSLLLYFGADVIAGNIMHVPPVAYVLRVLAPAIFFVCVSAVIRGYFAGLGTMGASSISQSLEQFFNCVLTILFVYATIGRDAYIMAAAGNVSTTLAVLISFSYLIHYYRKYIGEYRMKSDDAVKTDRKSNRRMAKLIFWTAIPLTIGSVISVVTAFIDTVTVSNCIQIAFKGILGSKQALEEEAMRATGILSKVDTLTNLPLAVNLSFYSALIPEITSLLTKKDYRQAAEKISMSVTVSMLIIIPCAVGFTVLADPILRLLYPNAPDGALVFQLSAVTMILVAVNHTLQGSLFGLGRMYTPAVALLTGAVVKIVLNLILISNPKIGMYGAPISSFVCQLIAFIIIYVTLKKSITIRMNKRKCIAVPVISGGVMGAVILIAYRLLSGVLGNAVTTLLCILLGAIIYAWMILVLKMFTKDELMNIPMGGKIYAVAHKLGIYKE</sequence>
<feature type="transmembrane region" description="Helical" evidence="6">
    <location>
        <begin position="490"/>
        <end position="515"/>
    </location>
</feature>
<protein>
    <submittedName>
        <fullName evidence="7">Polysaccharide biosynthesis protein</fullName>
    </submittedName>
</protein>
<feature type="transmembrane region" description="Helical" evidence="6">
    <location>
        <begin position="403"/>
        <end position="422"/>
    </location>
</feature>
<dbReference type="PIRSF" id="PIRSF038958">
    <property type="entry name" value="PG_synth_SpoVB"/>
    <property type="match status" value="1"/>
</dbReference>
<feature type="transmembrane region" description="Helical" evidence="6">
    <location>
        <begin position="305"/>
        <end position="323"/>
    </location>
</feature>
<dbReference type="PANTHER" id="PTHR30250:SF21">
    <property type="entry name" value="LIPID II FLIPPASE MURJ"/>
    <property type="match status" value="1"/>
</dbReference>
<feature type="transmembrane region" description="Helical" evidence="6">
    <location>
        <begin position="52"/>
        <end position="71"/>
    </location>
</feature>
<dbReference type="AlphaFoldDB" id="A0A6N7X358"/>
<dbReference type="InterPro" id="IPR050833">
    <property type="entry name" value="Poly_Biosynth_Transport"/>
</dbReference>
<dbReference type="PANTHER" id="PTHR30250">
    <property type="entry name" value="PST FAMILY PREDICTED COLANIC ACID TRANSPORTER"/>
    <property type="match status" value="1"/>
</dbReference>
<accession>A0A6N7X358</accession>
<feature type="transmembrane region" description="Helical" evidence="6">
    <location>
        <begin position="12"/>
        <end position="32"/>
    </location>
</feature>
<feature type="transmembrane region" description="Helical" evidence="6">
    <location>
        <begin position="164"/>
        <end position="181"/>
    </location>
</feature>
<keyword evidence="2" id="KW-1003">Cell membrane</keyword>
<feature type="transmembrane region" description="Helical" evidence="6">
    <location>
        <begin position="187"/>
        <end position="211"/>
    </location>
</feature>
<proteinExistence type="predicted"/>
<evidence type="ECO:0000256" key="1">
    <source>
        <dbReference type="ARBA" id="ARBA00004651"/>
    </source>
</evidence>
<evidence type="ECO:0000256" key="5">
    <source>
        <dbReference type="ARBA" id="ARBA00023136"/>
    </source>
</evidence>
<dbReference type="GO" id="GO:0005886">
    <property type="term" value="C:plasma membrane"/>
    <property type="evidence" value="ECO:0007669"/>
    <property type="project" value="UniProtKB-SubCell"/>
</dbReference>
<evidence type="ECO:0000256" key="2">
    <source>
        <dbReference type="ARBA" id="ARBA00022475"/>
    </source>
</evidence>
<reference evidence="7 8" key="1">
    <citation type="submission" date="2019-08" db="EMBL/GenBank/DDBJ databases">
        <title>In-depth cultivation of the pig gut microbiome towards novel bacterial diversity and tailored functional studies.</title>
        <authorList>
            <person name="Wylensek D."/>
            <person name="Hitch T.C.A."/>
            <person name="Clavel T."/>
        </authorList>
    </citation>
    <scope>NUCLEOTIDE SEQUENCE [LARGE SCALE GENOMIC DNA]</scope>
    <source>
        <strain evidence="7 8">WCA-MUC-591-APC-4B</strain>
    </source>
</reference>
<comment type="caution">
    <text evidence="7">The sequence shown here is derived from an EMBL/GenBank/DDBJ whole genome shotgun (WGS) entry which is preliminary data.</text>
</comment>
<evidence type="ECO:0000256" key="3">
    <source>
        <dbReference type="ARBA" id="ARBA00022692"/>
    </source>
</evidence>
<dbReference type="InterPro" id="IPR002797">
    <property type="entry name" value="Polysacc_synth"/>
</dbReference>
<feature type="transmembrane region" description="Helical" evidence="6">
    <location>
        <begin position="131"/>
        <end position="152"/>
    </location>
</feature>
<feature type="transmembrane region" description="Helical" evidence="6">
    <location>
        <begin position="92"/>
        <end position="111"/>
    </location>
</feature>
<comment type="subcellular location">
    <subcellularLocation>
        <location evidence="1">Cell membrane</location>
        <topology evidence="1">Multi-pass membrane protein</topology>
    </subcellularLocation>
</comment>
<gene>
    <name evidence="7" type="ORF">FYJ65_01780</name>
</gene>
<feature type="transmembrane region" description="Helical" evidence="6">
    <location>
        <begin position="428"/>
        <end position="452"/>
    </location>
</feature>
<dbReference type="EMBL" id="VUNA01000002">
    <property type="protein sequence ID" value="MST70077.1"/>
    <property type="molecule type" value="Genomic_DNA"/>
</dbReference>
<dbReference type="InterPro" id="IPR024923">
    <property type="entry name" value="PG_synth_SpoVB"/>
</dbReference>
<keyword evidence="5 6" id="KW-0472">Membrane</keyword>
<feature type="transmembrane region" description="Helical" evidence="6">
    <location>
        <begin position="239"/>
        <end position="260"/>
    </location>
</feature>